<name>A0A840FIV6_9BURK</name>
<organism evidence="2 3">
    <name type="scientific">Variovorax guangxiensis</name>
    <dbReference type="NCBI Taxonomy" id="1775474"/>
    <lineage>
        <taxon>Bacteria</taxon>
        <taxon>Pseudomonadati</taxon>
        <taxon>Pseudomonadota</taxon>
        <taxon>Betaproteobacteria</taxon>
        <taxon>Burkholderiales</taxon>
        <taxon>Comamonadaceae</taxon>
        <taxon>Variovorax</taxon>
    </lineage>
</organism>
<evidence type="ECO:0000256" key="1">
    <source>
        <dbReference type="SAM" id="MobiDB-lite"/>
    </source>
</evidence>
<gene>
    <name evidence="2" type="ORF">GGD71_001161</name>
</gene>
<evidence type="ECO:0000313" key="3">
    <source>
        <dbReference type="Proteomes" id="UP000524450"/>
    </source>
</evidence>
<proteinExistence type="predicted"/>
<dbReference type="RefSeq" id="WP_184635911.1">
    <property type="nucleotide sequence ID" value="NZ_JACIFZ010000001.1"/>
</dbReference>
<comment type="caution">
    <text evidence="2">The sequence shown here is derived from an EMBL/GenBank/DDBJ whole genome shotgun (WGS) entry which is preliminary data.</text>
</comment>
<protein>
    <recommendedName>
        <fullName evidence="4">DUF2934 domain-containing protein</fullName>
    </recommendedName>
</protein>
<feature type="region of interest" description="Disordered" evidence="1">
    <location>
        <begin position="1"/>
        <end position="51"/>
    </location>
</feature>
<sequence length="91" mass="9696">MPRTTINKNGGVTAAPAAPATQAPPAEEVPTPLPQSQPSMQDGRQDTGLDVAREERIRRAAYEAYVLRGEGPGDAVQDWLQAEAEVDARKG</sequence>
<accession>A0A840FIV6</accession>
<dbReference type="Pfam" id="PF11154">
    <property type="entry name" value="DUF2934"/>
    <property type="match status" value="1"/>
</dbReference>
<dbReference type="InterPro" id="IPR021327">
    <property type="entry name" value="DUF2934"/>
</dbReference>
<dbReference type="AlphaFoldDB" id="A0A840FIV6"/>
<feature type="compositionally biased region" description="Polar residues" evidence="1">
    <location>
        <begin position="1"/>
        <end position="10"/>
    </location>
</feature>
<evidence type="ECO:0000313" key="2">
    <source>
        <dbReference type="EMBL" id="MBB4220414.1"/>
    </source>
</evidence>
<dbReference type="Proteomes" id="UP000524450">
    <property type="component" value="Unassembled WGS sequence"/>
</dbReference>
<reference evidence="2 3" key="1">
    <citation type="submission" date="2020-08" db="EMBL/GenBank/DDBJ databases">
        <title>Genomic Encyclopedia of Type Strains, Phase IV (KMG-V): Genome sequencing to study the core and pangenomes of soil and plant-associated prokaryotes.</title>
        <authorList>
            <person name="Whitman W."/>
        </authorList>
    </citation>
    <scope>NUCLEOTIDE SEQUENCE [LARGE SCALE GENOMIC DNA]</scope>
    <source>
        <strain evidence="2 3">34/80</strain>
    </source>
</reference>
<dbReference type="EMBL" id="JACIFZ010000001">
    <property type="protein sequence ID" value="MBB4220414.1"/>
    <property type="molecule type" value="Genomic_DNA"/>
</dbReference>
<evidence type="ECO:0008006" key="4">
    <source>
        <dbReference type="Google" id="ProtNLM"/>
    </source>
</evidence>
<feature type="compositionally biased region" description="Low complexity" evidence="1">
    <location>
        <begin position="12"/>
        <end position="30"/>
    </location>
</feature>